<dbReference type="AlphaFoldDB" id="A0A7Y9E1U9"/>
<comment type="caution">
    <text evidence="4">The sequence shown here is derived from an EMBL/GenBank/DDBJ whole genome shotgun (WGS) entry which is preliminary data.</text>
</comment>
<dbReference type="InterPro" id="IPR018060">
    <property type="entry name" value="HTH_AraC"/>
</dbReference>
<dbReference type="PANTHER" id="PTHR47893">
    <property type="entry name" value="REGULATORY PROTEIN PCHR"/>
    <property type="match status" value="1"/>
</dbReference>
<dbReference type="Pfam" id="PF12833">
    <property type="entry name" value="HTH_18"/>
    <property type="match status" value="1"/>
</dbReference>
<dbReference type="PANTHER" id="PTHR47893:SF1">
    <property type="entry name" value="REGULATORY PROTEIN PCHR"/>
    <property type="match status" value="1"/>
</dbReference>
<keyword evidence="2" id="KW-0804">Transcription</keyword>
<dbReference type="InterPro" id="IPR009057">
    <property type="entry name" value="Homeodomain-like_sf"/>
</dbReference>
<feature type="domain" description="HTH araC/xylS-type" evidence="3">
    <location>
        <begin position="304"/>
        <end position="406"/>
    </location>
</feature>
<proteinExistence type="predicted"/>
<keyword evidence="5" id="KW-1185">Reference proteome</keyword>
<dbReference type="EMBL" id="JACCBN010000001">
    <property type="protein sequence ID" value="NYD39688.1"/>
    <property type="molecule type" value="Genomic_DNA"/>
</dbReference>
<keyword evidence="1" id="KW-0805">Transcription regulation</keyword>
<keyword evidence="4" id="KW-0238">DNA-binding</keyword>
<gene>
    <name evidence="4" type="ORF">BJ983_005790</name>
</gene>
<evidence type="ECO:0000313" key="4">
    <source>
        <dbReference type="EMBL" id="NYD39688.1"/>
    </source>
</evidence>
<dbReference type="Proteomes" id="UP000535890">
    <property type="component" value="Unassembled WGS sequence"/>
</dbReference>
<organism evidence="4 5">
    <name type="scientific">Actinomycetospora corticicola</name>
    <dbReference type="NCBI Taxonomy" id="663602"/>
    <lineage>
        <taxon>Bacteria</taxon>
        <taxon>Bacillati</taxon>
        <taxon>Actinomycetota</taxon>
        <taxon>Actinomycetes</taxon>
        <taxon>Pseudonocardiales</taxon>
        <taxon>Pseudonocardiaceae</taxon>
        <taxon>Actinomycetospora</taxon>
    </lineage>
</organism>
<evidence type="ECO:0000256" key="2">
    <source>
        <dbReference type="ARBA" id="ARBA00023163"/>
    </source>
</evidence>
<sequence length="406" mass="43192">MDREGIDDGLAGLVVMLETVSERLDAFHRLAGEDGSAQENRTIRQGRAHLARVEARRVRDEVAEVRRRARDLARRSELIRHVAATVTASPLPDADGGPAELAAARTAAAVRPSGDRRDRLVELARRVTPGVTWCRFVAPAGEVSASAGALAATAVDAVDAAVRTALAGGTAEVTVSGAPDDPTWGAAARAAGARTLLLRAVGDRAGLVLGWGQDVVVDGTARAVVRGVALQLERTEAVPAPDLTGASTVLARHLDLAEPEAFEVLLETATALHEPVVDVARHIVSALVPPLREERSEAEPAALRRAVDYIESHACEDVTLDEIARVARIGPRALQLAFNRHRGGSPMAYLRQVRLARAHRDLETADPTRGDTVAAVAARWGFANPGRFATMYRESYGVSPSRTLRA</sequence>
<dbReference type="GO" id="GO:0043565">
    <property type="term" value="F:sequence-specific DNA binding"/>
    <property type="evidence" value="ECO:0007669"/>
    <property type="project" value="InterPro"/>
</dbReference>
<evidence type="ECO:0000259" key="3">
    <source>
        <dbReference type="PROSITE" id="PS01124"/>
    </source>
</evidence>
<evidence type="ECO:0000256" key="1">
    <source>
        <dbReference type="ARBA" id="ARBA00023015"/>
    </source>
</evidence>
<dbReference type="SUPFAM" id="SSF46689">
    <property type="entry name" value="Homeodomain-like"/>
    <property type="match status" value="2"/>
</dbReference>
<dbReference type="SMART" id="SM00342">
    <property type="entry name" value="HTH_ARAC"/>
    <property type="match status" value="1"/>
</dbReference>
<dbReference type="InterPro" id="IPR053142">
    <property type="entry name" value="PchR_regulatory_protein"/>
</dbReference>
<evidence type="ECO:0000313" key="5">
    <source>
        <dbReference type="Proteomes" id="UP000535890"/>
    </source>
</evidence>
<name>A0A7Y9E1U9_9PSEU</name>
<dbReference type="RefSeq" id="WP_343054406.1">
    <property type="nucleotide sequence ID" value="NZ_BAABHP010000032.1"/>
</dbReference>
<accession>A0A7Y9E1U9</accession>
<protein>
    <submittedName>
        <fullName evidence="4">AraC-like DNA-binding protein</fullName>
    </submittedName>
</protein>
<dbReference type="PROSITE" id="PS01124">
    <property type="entry name" value="HTH_ARAC_FAMILY_2"/>
    <property type="match status" value="1"/>
</dbReference>
<dbReference type="Gene3D" id="1.10.10.60">
    <property type="entry name" value="Homeodomain-like"/>
    <property type="match status" value="1"/>
</dbReference>
<dbReference type="GO" id="GO:0003700">
    <property type="term" value="F:DNA-binding transcription factor activity"/>
    <property type="evidence" value="ECO:0007669"/>
    <property type="project" value="InterPro"/>
</dbReference>
<reference evidence="4 5" key="1">
    <citation type="submission" date="2020-07" db="EMBL/GenBank/DDBJ databases">
        <title>Sequencing the genomes of 1000 actinobacteria strains.</title>
        <authorList>
            <person name="Klenk H.-P."/>
        </authorList>
    </citation>
    <scope>NUCLEOTIDE SEQUENCE [LARGE SCALE GENOMIC DNA]</scope>
    <source>
        <strain evidence="4 5">DSM 45772</strain>
    </source>
</reference>